<proteinExistence type="predicted"/>
<feature type="compositionally biased region" description="Acidic residues" evidence="1">
    <location>
        <begin position="810"/>
        <end position="819"/>
    </location>
</feature>
<dbReference type="InterPro" id="IPR012340">
    <property type="entry name" value="NA-bd_OB-fold"/>
</dbReference>
<feature type="region of interest" description="Disordered" evidence="1">
    <location>
        <begin position="416"/>
        <end position="440"/>
    </location>
</feature>
<feature type="domain" description="Telomeric single stranded DNA binding POT1/Cdc13" evidence="2">
    <location>
        <begin position="1620"/>
        <end position="1757"/>
    </location>
</feature>
<feature type="compositionally biased region" description="Polar residues" evidence="1">
    <location>
        <begin position="315"/>
        <end position="325"/>
    </location>
</feature>
<feature type="compositionally biased region" description="Polar residues" evidence="1">
    <location>
        <begin position="848"/>
        <end position="860"/>
    </location>
</feature>
<feature type="region of interest" description="Disordered" evidence="1">
    <location>
        <begin position="1022"/>
        <end position="1092"/>
    </location>
</feature>
<feature type="compositionally biased region" description="Polar residues" evidence="1">
    <location>
        <begin position="360"/>
        <end position="385"/>
    </location>
</feature>
<sequence length="1780" mass="192795">MASLTLQALRATPSTEISTLSPSLAAPSSCTVSGVVTIVWPYSIVHHTFSFLLATLDARKRRDRGIVRVQLEGPAAKAVAELNLGGGDELVLSLDGVQWGDRPTSAAMPGVIEHQLIFGFKVLLVANTGDEKIEKLVQVDVAPEESQIPKFESPIPLPTDLQLGFSTIQTPTRNRSQQQPADNSRSRSPELLSIKRTRDNVDEFASPAFIKRARVSYGALFEGGLDLWDEEDEILEKATKKKSKAHRRRSNFNRPSSGWRYQSRSASPEHRNENEAKEEDNEDVANDAHTEEKSVSKEHTSSENPPPSVEVETLPTLSEGTQTTEDAMIVDHRPMVPLQTTQPHSTTENERKSTTPPPLQQASASKSQDPSEPSAVTSFESTTTPKLLRKPLEDISSVPRLDALASVAQKAISSPAFTLPKPESSDSQSTAPPCTTQSFDSIPVSDALFTTDPSLAPAVGLATPTYPGAPAVQGLSIYHDPVGPTLPQESPTTDGLVTSYSTTKIAEVAPMPTTDAWGAPLYTSDLGAPTEYPDLGQSGLFQPLPIDPSFHETAFRASRDTVVSDPQLDVGPQPPSQNSQHPTEDTHLVMLPERSNGTSQDQDLAGASYDQARQNSPPHPFDCGAFDHNSHETSSEPTGSQETVDTSIAKHESLSREQLSNELSDNESDSSSASDKDRSPGDVSGDDYDMRNYADVQDDDDGLGSDVEEDERIAAEAGDPDAQIADEDELVGRPGYPQSDDEDQGEEEYEEEDDDQDEQAETDADGESEEEEEEEEEEEANFDSDDDEIGHEMFTHAHSSSEPVVIDLLSDSDDDDDGNEANVMPTQTPKSTLSSSLASSSPMKFEPETQTKGSVTNTSHTAHKGDEEEEEQENAVDRNVLIVQQDGSFEPGSESSASEAEIEAESASDVEDEDEESHAEDDDQEDDSEDGDSEREQEDEDKASNADSSPVATPVESSSVEEPENSLETQSYPMKTTSNANSDAKFLDTAPNHEESPKPSPVIKDEAGAKDVGAASRLFLEDVNKVEVNAADEPEPEPELERNPESEPAKSPIPQYEASLAADTTSQEKTEPQHEAEKIVDNAPPFHITSTESLGVTADTDISGELHSSATMKDFDTENQDISVAEASSALEANPAQAAPETSPSSPVLMAIEKVEEIPVTSVHEEDIVIADAIPAVERLSSISAQSPMRMSPAVPMGSHASEDIHLQDGHAAVVKEDDIKSVTSVATDQEVEMQLHDDYEMSHVLEQDEGNDDVHMGTGDSDAEEIDIIPEDVMADDEVMHIAQTPVMDDDMTMEIDHAQHADDDVEMASTHGDTEAHSTEIKPATSQTLAPPADSSNYEHTDFEEMVVSPMPIQATDTEQADESVDGVMEEDAPPSIEITKPSVIDTEEEAISRNADESDASIIDIEEVRDDENLADAHKVPEVEEVEEEAGEEAEGEDEDVEPTLEVEEAEAELDDEAETASHISDNSLGDDPSISMVRGDTPEPTNPNWTKAGPSPKTPQPSTLATSTPVTSRTTRSQAKSLSMSPGLAGDESILMTRKSLQPTQAPESTQSTPMTRSLRRKQEAAKEAASTHTDPSASAAAVDEQTPKEAEQKPDIPLPQLKAKINKSLREMKHLTTVKALRLSLKKTVDVIAMVVATPVEPQRARRGQRDFILSFQITDLSAFPLHVSVVNVFRPHSEALPVIKAGDIVLLRRFNVASMTGCGFGLRSGATSAWAVFEQDRTDGLPQIKGPPVEFEANEEALVADMRCWVNKIRTDEKAWGMLEKKSKSTEMGR</sequence>
<feature type="region of interest" description="Disordered" evidence="1">
    <location>
        <begin position="1308"/>
        <end position="1339"/>
    </location>
</feature>
<feature type="region of interest" description="Disordered" evidence="1">
    <location>
        <begin position="239"/>
        <end position="395"/>
    </location>
</feature>
<feature type="compositionally biased region" description="Polar residues" evidence="1">
    <location>
        <begin position="1545"/>
        <end position="1560"/>
    </location>
</feature>
<feature type="compositionally biased region" description="Basic and acidic residues" evidence="1">
    <location>
        <begin position="286"/>
        <end position="301"/>
    </location>
</feature>
<feature type="compositionally biased region" description="Polar residues" evidence="1">
    <location>
        <begin position="170"/>
        <end position="183"/>
    </location>
</feature>
<dbReference type="Proteomes" id="UP001610728">
    <property type="component" value="Unassembled WGS sequence"/>
</dbReference>
<feature type="compositionally biased region" description="Basic and acidic residues" evidence="1">
    <location>
        <begin position="1590"/>
        <end position="1599"/>
    </location>
</feature>
<dbReference type="SUPFAM" id="SSF50249">
    <property type="entry name" value="Nucleic acid-binding proteins"/>
    <property type="match status" value="1"/>
</dbReference>
<feature type="compositionally biased region" description="Low complexity" evidence="1">
    <location>
        <begin position="1507"/>
        <end position="1521"/>
    </location>
</feature>
<dbReference type="Gene3D" id="2.40.50.140">
    <property type="entry name" value="Nucleic acid-binding proteins"/>
    <property type="match status" value="1"/>
</dbReference>
<dbReference type="InterPro" id="IPR011564">
    <property type="entry name" value="Telomer_end-bd_POT1/Cdc13"/>
</dbReference>
<dbReference type="GeneID" id="98117941"/>
<feature type="compositionally biased region" description="Basic and acidic residues" evidence="1">
    <location>
        <begin position="1039"/>
        <end position="1048"/>
    </location>
</feature>
<keyword evidence="4" id="KW-1185">Reference proteome</keyword>
<feature type="compositionally biased region" description="Basic and acidic residues" evidence="1">
    <location>
        <begin position="1066"/>
        <end position="1080"/>
    </location>
</feature>
<dbReference type="RefSeq" id="XP_070859008.1">
    <property type="nucleotide sequence ID" value="XM_071002466.1"/>
</dbReference>
<dbReference type="CDD" id="cd04497">
    <property type="entry name" value="hPOT1_OB1_like"/>
    <property type="match status" value="1"/>
</dbReference>
<evidence type="ECO:0000313" key="3">
    <source>
        <dbReference type="EMBL" id="KAL2887828.1"/>
    </source>
</evidence>
<feature type="compositionally biased region" description="Acidic residues" evidence="1">
    <location>
        <begin position="276"/>
        <end position="285"/>
    </location>
</feature>
<feature type="compositionally biased region" description="Acidic residues" evidence="1">
    <location>
        <begin position="696"/>
        <end position="711"/>
    </location>
</feature>
<feature type="compositionally biased region" description="Polar residues" evidence="1">
    <location>
        <begin position="252"/>
        <end position="266"/>
    </location>
</feature>
<comment type="caution">
    <text evidence="3">The sequence shown here is derived from an EMBL/GenBank/DDBJ whole genome shotgun (WGS) entry which is preliminary data.</text>
</comment>
<feature type="compositionally biased region" description="Basic and acidic residues" evidence="1">
    <location>
        <begin position="549"/>
        <end position="559"/>
    </location>
</feature>
<feature type="compositionally biased region" description="Basic and acidic residues" evidence="1">
    <location>
        <begin position="1414"/>
        <end position="1425"/>
    </location>
</feature>
<feature type="region of interest" description="Disordered" evidence="1">
    <location>
        <begin position="1412"/>
        <end position="1533"/>
    </location>
</feature>
<evidence type="ECO:0000313" key="4">
    <source>
        <dbReference type="Proteomes" id="UP001610728"/>
    </source>
</evidence>
<reference evidence="3 4" key="1">
    <citation type="submission" date="2020-05" db="EMBL/GenBank/DDBJ databases">
        <title>Ceratocystis lukuohia genome.</title>
        <authorList>
            <person name="Harrington T.C."/>
            <person name="Kim K."/>
            <person name="Mayers C.G."/>
        </authorList>
    </citation>
    <scope>NUCLEOTIDE SEQUENCE [LARGE SCALE GENOMIC DNA]</scope>
    <source>
        <strain evidence="3 4">C4212</strain>
    </source>
</reference>
<evidence type="ECO:0000256" key="1">
    <source>
        <dbReference type="SAM" id="MobiDB-lite"/>
    </source>
</evidence>
<feature type="compositionally biased region" description="Polar residues" evidence="1">
    <location>
        <begin position="425"/>
        <end position="440"/>
    </location>
</feature>
<feature type="region of interest" description="Disordered" evidence="1">
    <location>
        <begin position="524"/>
        <end position="1009"/>
    </location>
</feature>
<feature type="compositionally biased region" description="Polar residues" evidence="1">
    <location>
        <begin position="635"/>
        <end position="646"/>
    </location>
</feature>
<evidence type="ECO:0000259" key="2">
    <source>
        <dbReference type="SMART" id="SM00976"/>
    </source>
</evidence>
<gene>
    <name evidence="3" type="ORF">HOO65_040165</name>
</gene>
<feature type="region of interest" description="Disordered" evidence="1">
    <location>
        <begin position="1545"/>
        <end position="1603"/>
    </location>
</feature>
<organism evidence="3 4">
    <name type="scientific">Ceratocystis lukuohia</name>
    <dbReference type="NCBI Taxonomy" id="2019550"/>
    <lineage>
        <taxon>Eukaryota</taxon>
        <taxon>Fungi</taxon>
        <taxon>Dikarya</taxon>
        <taxon>Ascomycota</taxon>
        <taxon>Pezizomycotina</taxon>
        <taxon>Sordariomycetes</taxon>
        <taxon>Hypocreomycetidae</taxon>
        <taxon>Microascales</taxon>
        <taxon>Ceratocystidaceae</taxon>
        <taxon>Ceratocystis</taxon>
    </lineage>
</organism>
<feature type="compositionally biased region" description="Basic residues" evidence="1">
    <location>
        <begin position="239"/>
        <end position="251"/>
    </location>
</feature>
<feature type="compositionally biased region" description="Low complexity" evidence="1">
    <location>
        <begin position="948"/>
        <end position="958"/>
    </location>
</feature>
<feature type="compositionally biased region" description="Polar residues" evidence="1">
    <location>
        <begin position="969"/>
        <end position="982"/>
    </location>
</feature>
<protein>
    <recommendedName>
        <fullName evidence="2">Telomeric single stranded DNA binding POT1/Cdc13 domain-containing protein</fullName>
    </recommendedName>
</protein>
<name>A0ABR4MHR6_9PEZI</name>
<feature type="region of interest" description="Disordered" evidence="1">
    <location>
        <begin position="170"/>
        <end position="191"/>
    </location>
</feature>
<feature type="compositionally biased region" description="Low complexity" evidence="1">
    <location>
        <begin position="831"/>
        <end position="841"/>
    </location>
</feature>
<feature type="compositionally biased region" description="Acidic residues" evidence="1">
    <location>
        <begin position="1426"/>
        <end position="1462"/>
    </location>
</feature>
<accession>A0ABR4MHR6</accession>
<feature type="compositionally biased region" description="Acidic residues" evidence="1">
    <location>
        <begin position="739"/>
        <end position="789"/>
    </location>
</feature>
<feature type="compositionally biased region" description="Acidic residues" evidence="1">
    <location>
        <begin position="900"/>
        <end position="941"/>
    </location>
</feature>
<feature type="compositionally biased region" description="Basic and acidic residues" evidence="1">
    <location>
        <begin position="991"/>
        <end position="1009"/>
    </location>
</feature>
<feature type="compositionally biased region" description="Polar residues" evidence="1">
    <location>
        <begin position="1326"/>
        <end position="1338"/>
    </location>
</feature>
<dbReference type="SMART" id="SM00976">
    <property type="entry name" value="Telo_bind"/>
    <property type="match status" value="1"/>
</dbReference>
<dbReference type="EMBL" id="JABSNW010000004">
    <property type="protein sequence ID" value="KAL2887828.1"/>
    <property type="molecule type" value="Genomic_DNA"/>
</dbReference>